<dbReference type="KEGG" id="theu:HPC62_17635"/>
<evidence type="ECO:0000313" key="2">
    <source>
        <dbReference type="Proteomes" id="UP000505210"/>
    </source>
</evidence>
<dbReference type="Proteomes" id="UP000505210">
    <property type="component" value="Chromosome"/>
</dbReference>
<gene>
    <name evidence="1" type="ORF">HPC62_17635</name>
</gene>
<dbReference type="RefSeq" id="WP_172357755.1">
    <property type="nucleotide sequence ID" value="NZ_CP053661.1"/>
</dbReference>
<protein>
    <submittedName>
        <fullName evidence="1">Uncharacterized protein</fullName>
    </submittedName>
</protein>
<organism evidence="1 2">
    <name type="scientific">Thermoleptolyngbya sichuanensis A183</name>
    <dbReference type="NCBI Taxonomy" id="2737172"/>
    <lineage>
        <taxon>Bacteria</taxon>
        <taxon>Bacillati</taxon>
        <taxon>Cyanobacteriota</taxon>
        <taxon>Cyanophyceae</taxon>
        <taxon>Oculatellales</taxon>
        <taxon>Oculatellaceae</taxon>
        <taxon>Thermoleptolyngbya</taxon>
        <taxon>Thermoleptolyngbya sichuanensis</taxon>
    </lineage>
</organism>
<dbReference type="EMBL" id="CP053661">
    <property type="protein sequence ID" value="QKD83773.1"/>
    <property type="molecule type" value="Genomic_DNA"/>
</dbReference>
<reference evidence="1 2" key="1">
    <citation type="submission" date="2020-05" db="EMBL/GenBank/DDBJ databases">
        <title>Complete genome sequence of of a novel Thermoleptolyngbya strain isolated from hot springs of Ganzi, Sichuan China.</title>
        <authorList>
            <person name="Tang J."/>
            <person name="Daroch M."/>
            <person name="Li L."/>
            <person name="Waleron K."/>
            <person name="Waleron M."/>
            <person name="Waleron M."/>
        </authorList>
    </citation>
    <scope>NUCLEOTIDE SEQUENCE [LARGE SCALE GENOMIC DNA]</scope>
    <source>
        <strain evidence="1 2">PKUAC-SCTA183</strain>
    </source>
</reference>
<dbReference type="AlphaFoldDB" id="A0A6M8BLC3"/>
<name>A0A6M8BLC3_9CYAN</name>
<proteinExistence type="predicted"/>
<keyword evidence="2" id="KW-1185">Reference proteome</keyword>
<sequence>MAAATANIAEVLTPGAGQLTRAIASSTNVHQAAIRFLSVQLAFPPKFWSFSHLRYWQVRPTPTNA</sequence>
<accession>A0A6M8BLC3</accession>
<evidence type="ECO:0000313" key="1">
    <source>
        <dbReference type="EMBL" id="QKD83773.1"/>
    </source>
</evidence>